<evidence type="ECO:0000256" key="1">
    <source>
        <dbReference type="SAM" id="Coils"/>
    </source>
</evidence>
<dbReference type="RefSeq" id="WP_231419331.1">
    <property type="nucleotide sequence ID" value="NZ_CP126446.1"/>
</dbReference>
<dbReference type="Proteomes" id="UP001236652">
    <property type="component" value="Chromosome"/>
</dbReference>
<proteinExistence type="predicted"/>
<evidence type="ECO:0000313" key="3">
    <source>
        <dbReference type="Proteomes" id="UP001236652"/>
    </source>
</evidence>
<accession>A0ABY8UYT9</accession>
<reference evidence="2 3" key="1">
    <citation type="submission" date="2023-05" db="EMBL/GenBank/DDBJ databases">
        <title>Comparative genomics reveals the evidence of polycyclic aromatic hydrocarbons degradation in moderately halophilic genus Pontibacillus.</title>
        <authorList>
            <person name="Yang H."/>
            <person name="Qian Z."/>
        </authorList>
    </citation>
    <scope>NUCLEOTIDE SEQUENCE [LARGE SCALE GENOMIC DNA]</scope>
    <source>
        <strain evidence="3">HN14</strain>
    </source>
</reference>
<dbReference type="EMBL" id="CP126446">
    <property type="protein sequence ID" value="WIF98644.1"/>
    <property type="molecule type" value="Genomic_DNA"/>
</dbReference>
<evidence type="ECO:0008006" key="4">
    <source>
        <dbReference type="Google" id="ProtNLM"/>
    </source>
</evidence>
<evidence type="ECO:0000313" key="2">
    <source>
        <dbReference type="EMBL" id="WIF98644.1"/>
    </source>
</evidence>
<protein>
    <recommendedName>
        <fullName evidence="4">DUF4352 domain-containing protein</fullName>
    </recommendedName>
</protein>
<gene>
    <name evidence="2" type="ORF">QNI29_02960</name>
</gene>
<keyword evidence="1" id="KW-0175">Coiled coil</keyword>
<organism evidence="2 3">
    <name type="scientific">Pontibacillus chungwhensis</name>
    <dbReference type="NCBI Taxonomy" id="265426"/>
    <lineage>
        <taxon>Bacteria</taxon>
        <taxon>Bacillati</taxon>
        <taxon>Bacillota</taxon>
        <taxon>Bacilli</taxon>
        <taxon>Bacillales</taxon>
        <taxon>Bacillaceae</taxon>
        <taxon>Pontibacillus</taxon>
    </lineage>
</organism>
<sequence length="196" mass="22160">MDKKLKKVEKKIKDIEKDLEKTKELLEEARAGTNSDPSPPQETFMVIPYFSHTVRIPQKDDESHIHIIGSFSIQNKGSLPLRSPHICLKLNTTDSSSFTGRISPVEMVDQGYSPVPMQTWNYLNEDAQRLVDEKGEYWLAPLNVNELSGGTSLSFANFQVKVDRTEHKGPFKIEGFVYGKEIKEGLPALNKINLSL</sequence>
<feature type="coiled-coil region" evidence="1">
    <location>
        <begin position="5"/>
        <end position="32"/>
    </location>
</feature>
<keyword evidence="3" id="KW-1185">Reference proteome</keyword>
<name>A0ABY8UYT9_9BACI</name>